<dbReference type="PANTHER" id="PTHR11709">
    <property type="entry name" value="MULTI-COPPER OXIDASE"/>
    <property type="match status" value="1"/>
</dbReference>
<dbReference type="GO" id="GO:0005886">
    <property type="term" value="C:plasma membrane"/>
    <property type="evidence" value="ECO:0007669"/>
    <property type="project" value="TreeGrafter"/>
</dbReference>
<dbReference type="Pfam" id="PF07732">
    <property type="entry name" value="Cu-oxidase_3"/>
    <property type="match status" value="1"/>
</dbReference>
<accession>A0A5A4U6G1</accession>
<dbReference type="InterPro" id="IPR001117">
    <property type="entry name" value="Cu-oxidase_2nd"/>
</dbReference>
<feature type="domain" description="Plastocyanin-like" evidence="7">
    <location>
        <begin position="516"/>
        <end position="639"/>
    </location>
</feature>
<comment type="similarity">
    <text evidence="1">Belongs to the multicopper oxidase family.</text>
</comment>
<dbReference type="FunFam" id="2.60.40.420:FF:000031">
    <property type="entry name" value="Laccase-2 isoform A"/>
    <property type="match status" value="1"/>
</dbReference>
<evidence type="ECO:0000259" key="6">
    <source>
        <dbReference type="Pfam" id="PF00394"/>
    </source>
</evidence>
<dbReference type="CDD" id="cd13858">
    <property type="entry name" value="CuRO_1_tcLCC2_insect_like"/>
    <property type="match status" value="1"/>
</dbReference>
<dbReference type="EMBL" id="LC495719">
    <property type="protein sequence ID" value="BBM95977.1"/>
    <property type="molecule type" value="mRNA"/>
</dbReference>
<sequence length="722" mass="81073">MIVLWLAAILSLCEGASLDLTTNEVNATTSLSEDEKTTILFSNFYSASTVPQTTTDLPEEELSFYDLERQRMIEEHPCRRDCSSGEAMDCVYKLEVTLYHSLSKACFDCPYNLTDCYREDCVTADGVERPLIVANKRLPGPAIEVCLGDRVEIELVNHLVSDTTSVHWHGLHQRESPYMDGVPYISQCPVLPKSTFVYRYFAANTGTHFWHSHSGSQRGDGLFGALIVRSANDSQAALYDEDLSEHMILATDWSHSLITAVFSGHHHARVDNKPPTLMVNGRGLYGSPPASFTVQQGVRYRFRFINSGILNCPIELSIDDHNMTIINSDGFDIKPITVDSLVTYAGERWDFVLEASRPVANYWMRFKGLMDCDERFTSAYTAAILHYAGADHLFPPGEVGYSIGFFDGKKLNPLNEKADHPSISVHKLQTMVPVDKTLEEKVDRTVVLSYDFNPIDNLHFYKPGKYGFYQVAHPRERVLTPQINHVSLMLPPFPLLSQYSDLKPGMLCSEQNLTGCSEKYCECLNVIDLKLGEVVELFLIDKGVAYDANHPFHLHGHAFRVVAMDRLGNSTTVDEVMALDAKGAIKRNLVDPPMKDTVTVPDGGYTIVRFIADNPGFWMLHCHLDFHIELGMAVIFKVGSFSDFPPVPTNFPRCGNYVSPPLTSDKPSQNEKELQWKYNSTETESIFTVSSWWPSGESSGSENMIASGFLISFSILLLFFRY</sequence>
<feature type="signal peptide" evidence="5">
    <location>
        <begin position="1"/>
        <end position="15"/>
    </location>
</feature>
<dbReference type="CDD" id="cd13884">
    <property type="entry name" value="CuRO_2_tcLCC_insect_like"/>
    <property type="match status" value="1"/>
</dbReference>
<feature type="chain" id="PRO_5022801265" evidence="5">
    <location>
        <begin position="16"/>
        <end position="722"/>
    </location>
</feature>
<dbReference type="CDD" id="cd13905">
    <property type="entry name" value="CuRO_3_tcLLC2_insect_like"/>
    <property type="match status" value="1"/>
</dbReference>
<dbReference type="GO" id="GO:0005507">
    <property type="term" value="F:copper ion binding"/>
    <property type="evidence" value="ECO:0007669"/>
    <property type="project" value="InterPro"/>
</dbReference>
<evidence type="ECO:0000259" key="7">
    <source>
        <dbReference type="Pfam" id="PF07731"/>
    </source>
</evidence>
<dbReference type="Pfam" id="PF07731">
    <property type="entry name" value="Cu-oxidase_2"/>
    <property type="match status" value="1"/>
</dbReference>
<evidence type="ECO:0000256" key="2">
    <source>
        <dbReference type="ARBA" id="ARBA00022723"/>
    </source>
</evidence>
<evidence type="ECO:0000256" key="3">
    <source>
        <dbReference type="ARBA" id="ARBA00023002"/>
    </source>
</evidence>
<keyword evidence="4" id="KW-0186">Copper</keyword>
<dbReference type="AlphaFoldDB" id="A0A5A4U6G1"/>
<dbReference type="GO" id="GO:0016491">
    <property type="term" value="F:oxidoreductase activity"/>
    <property type="evidence" value="ECO:0007669"/>
    <property type="project" value="UniProtKB-KW"/>
</dbReference>
<evidence type="ECO:0000259" key="8">
    <source>
        <dbReference type="Pfam" id="PF07732"/>
    </source>
</evidence>
<proteinExistence type="evidence at transcript level"/>
<dbReference type="PROSITE" id="PS00080">
    <property type="entry name" value="MULTICOPPER_OXIDASE2"/>
    <property type="match status" value="1"/>
</dbReference>
<dbReference type="InterPro" id="IPR045087">
    <property type="entry name" value="Cu-oxidase_fam"/>
</dbReference>
<evidence type="ECO:0000256" key="1">
    <source>
        <dbReference type="ARBA" id="ARBA00010609"/>
    </source>
</evidence>
<dbReference type="Gene3D" id="2.60.40.420">
    <property type="entry name" value="Cupredoxins - blue copper proteins"/>
    <property type="match status" value="3"/>
</dbReference>
<dbReference type="SUPFAM" id="SSF49503">
    <property type="entry name" value="Cupredoxins"/>
    <property type="match status" value="3"/>
</dbReference>
<dbReference type="InterPro" id="IPR011706">
    <property type="entry name" value="Cu-oxidase_C"/>
</dbReference>
<dbReference type="InterPro" id="IPR008972">
    <property type="entry name" value="Cupredoxin"/>
</dbReference>
<dbReference type="Pfam" id="PF00394">
    <property type="entry name" value="Cu-oxidase"/>
    <property type="match status" value="1"/>
</dbReference>
<name>A0A5A4U6G1_PLAST</name>
<dbReference type="InterPro" id="IPR002355">
    <property type="entry name" value="Cu_oxidase_Cu_BS"/>
</dbReference>
<evidence type="ECO:0000256" key="4">
    <source>
        <dbReference type="ARBA" id="ARBA00023008"/>
    </source>
</evidence>
<feature type="domain" description="Plastocyanin-like" evidence="8">
    <location>
        <begin position="121"/>
        <end position="232"/>
    </location>
</feature>
<organism evidence="9">
    <name type="scientific">Plautia stali</name>
    <name type="common">Stink bug</name>
    <dbReference type="NCBI Taxonomy" id="106108"/>
    <lineage>
        <taxon>Eukaryota</taxon>
        <taxon>Metazoa</taxon>
        <taxon>Ecdysozoa</taxon>
        <taxon>Arthropoda</taxon>
        <taxon>Hexapoda</taxon>
        <taxon>Insecta</taxon>
        <taxon>Pterygota</taxon>
        <taxon>Neoptera</taxon>
        <taxon>Paraneoptera</taxon>
        <taxon>Hemiptera</taxon>
        <taxon>Heteroptera</taxon>
        <taxon>Panheteroptera</taxon>
        <taxon>Pentatomomorpha</taxon>
        <taxon>Pentatomoidea</taxon>
        <taxon>Pentatomidae</taxon>
        <taxon>Pentatominae</taxon>
        <taxon>Plautia</taxon>
    </lineage>
</organism>
<keyword evidence="2" id="KW-0479">Metal-binding</keyword>
<keyword evidence="5" id="KW-0732">Signal</keyword>
<reference evidence="9" key="1">
    <citation type="journal article" date="2020" name="Sci. Rep.">
        <title>Diversity and function of multicopper oxidase genes in the stinkbug Plautia stali.</title>
        <authorList>
            <person name="Nishide Y."/>
            <person name="Kageyama D."/>
            <person name="Hatakeyama M."/>
            <person name="Yokoi K."/>
            <person name="Jouraku A."/>
            <person name="Tanaka H."/>
            <person name="Koga R."/>
            <person name="Futahashi R."/>
            <person name="Fukatsu T."/>
        </authorList>
    </citation>
    <scope>NUCLEOTIDE SEQUENCE</scope>
</reference>
<dbReference type="FunFam" id="2.60.40.420:FF:000045">
    <property type="entry name" value="Laccase 2"/>
    <property type="match status" value="1"/>
</dbReference>
<protein>
    <submittedName>
        <fullName evidence="9">Multicopper oxidase 1</fullName>
    </submittedName>
</protein>
<dbReference type="GO" id="GO:0006826">
    <property type="term" value="P:iron ion transport"/>
    <property type="evidence" value="ECO:0007669"/>
    <property type="project" value="TreeGrafter"/>
</dbReference>
<evidence type="ECO:0000313" key="9">
    <source>
        <dbReference type="EMBL" id="BBM95977.1"/>
    </source>
</evidence>
<keyword evidence="3" id="KW-0560">Oxidoreductase</keyword>
<evidence type="ECO:0000256" key="5">
    <source>
        <dbReference type="SAM" id="SignalP"/>
    </source>
</evidence>
<feature type="domain" description="Plastocyanin-like" evidence="6">
    <location>
        <begin position="246"/>
        <end position="390"/>
    </location>
</feature>
<dbReference type="PANTHER" id="PTHR11709:SF394">
    <property type="entry name" value="FI03373P-RELATED"/>
    <property type="match status" value="1"/>
</dbReference>
<dbReference type="InterPro" id="IPR011707">
    <property type="entry name" value="Cu-oxidase-like_N"/>
</dbReference>